<geneLocation type="plasmid" evidence="3">
    <name>III</name>
</geneLocation>
<dbReference type="Gene3D" id="3.40.640.10">
    <property type="entry name" value="Type I PLP-dependent aspartate aminotransferase-like (Major domain)"/>
    <property type="match status" value="1"/>
</dbReference>
<accession>A0A375IV33</accession>
<dbReference type="InterPro" id="IPR015421">
    <property type="entry name" value="PyrdxlP-dep_Trfase_major"/>
</dbReference>
<dbReference type="InterPro" id="IPR051798">
    <property type="entry name" value="Class-II_PLP-Dep_Aminotrans"/>
</dbReference>
<evidence type="ECO:0000313" key="3">
    <source>
        <dbReference type="EMBL" id="SPK77282.1"/>
    </source>
</evidence>
<dbReference type="InterPro" id="IPR015424">
    <property type="entry name" value="PyrdxlP-dep_Trfase"/>
</dbReference>
<evidence type="ECO:0000256" key="2">
    <source>
        <dbReference type="ARBA" id="ARBA00022898"/>
    </source>
</evidence>
<evidence type="ECO:0000256" key="1">
    <source>
        <dbReference type="ARBA" id="ARBA00001933"/>
    </source>
</evidence>
<sequence length="142" mass="15829">MPESYFKAVAGWQSRRFGWHVSKEWIVPVTSVIAALKTLIHAFSRPGDSVLIQPPVGHNSLNSLNDSAGRAKVHIPQPHRNRLGSHLIRREKPGWKAPLHRTGVPPIHDIVKLESRTLGHHVISSTYSYCLFNAHSAKPKTG</sequence>
<dbReference type="AlphaFoldDB" id="A0A375IV33"/>
<name>A0A375IV33_9BURK</name>
<dbReference type="PANTHER" id="PTHR43525:SF1">
    <property type="entry name" value="PROTEIN MALY"/>
    <property type="match status" value="1"/>
</dbReference>
<dbReference type="SUPFAM" id="SSF53383">
    <property type="entry name" value="PLP-dependent transferases"/>
    <property type="match status" value="1"/>
</dbReference>
<comment type="cofactor">
    <cofactor evidence="1">
        <name>pyridoxal 5'-phosphate</name>
        <dbReference type="ChEBI" id="CHEBI:597326"/>
    </cofactor>
</comment>
<dbReference type="Proteomes" id="UP000255505">
    <property type="component" value="Plasmid III"/>
</dbReference>
<protein>
    <submittedName>
        <fullName evidence="3">Uncharacterized protein</fullName>
    </submittedName>
</protein>
<dbReference type="EMBL" id="LT991978">
    <property type="protein sequence ID" value="SPK77282.1"/>
    <property type="molecule type" value="Genomic_DNA"/>
</dbReference>
<dbReference type="PANTHER" id="PTHR43525">
    <property type="entry name" value="PROTEIN MALY"/>
    <property type="match status" value="1"/>
</dbReference>
<evidence type="ECO:0000313" key="4">
    <source>
        <dbReference type="Proteomes" id="UP000255505"/>
    </source>
</evidence>
<keyword evidence="2" id="KW-0663">Pyridoxal phosphate</keyword>
<reference evidence="3 4" key="1">
    <citation type="submission" date="2018-01" db="EMBL/GenBank/DDBJ databases">
        <authorList>
            <person name="Gaut B.S."/>
            <person name="Morton B.R."/>
            <person name="Clegg M.T."/>
            <person name="Duvall M.R."/>
        </authorList>
    </citation>
    <scope>NUCLEOTIDE SEQUENCE [LARGE SCALE GENOMIC DNA]</scope>
    <source>
        <strain evidence="3">Cupriavidus taiwanensis LMG 19425</strain>
        <plasmid evidence="4">Plasmid iii</plasmid>
    </source>
</reference>
<gene>
    <name evidence="3" type="ORF">CT19425_P30131</name>
</gene>
<proteinExistence type="predicted"/>
<organism evidence="3 4">
    <name type="scientific">Cupriavidus taiwanensis</name>
    <dbReference type="NCBI Taxonomy" id="164546"/>
    <lineage>
        <taxon>Bacteria</taxon>
        <taxon>Pseudomonadati</taxon>
        <taxon>Pseudomonadota</taxon>
        <taxon>Betaproteobacteria</taxon>
        <taxon>Burkholderiales</taxon>
        <taxon>Burkholderiaceae</taxon>
        <taxon>Cupriavidus</taxon>
    </lineage>
</organism>
<keyword evidence="3" id="KW-0614">Plasmid</keyword>